<protein>
    <recommendedName>
        <fullName evidence="5">1-acyl-sn-glycerol-3-phosphate acyltransferase</fullName>
        <ecNumber evidence="5">2.3.1.51</ecNumber>
    </recommendedName>
</protein>
<keyword evidence="5" id="KW-0443">Lipid metabolism</keyword>
<dbReference type="InterPro" id="IPR002123">
    <property type="entry name" value="Plipid/glycerol_acylTrfase"/>
</dbReference>
<dbReference type="PANTHER" id="PTHR10434:SF11">
    <property type="entry name" value="1-ACYL-SN-GLYCEROL-3-PHOSPHATE ACYLTRANSFERASE"/>
    <property type="match status" value="1"/>
</dbReference>
<name>A0A131Y1B4_IXORI</name>
<dbReference type="GO" id="GO:0016020">
    <property type="term" value="C:membrane"/>
    <property type="evidence" value="ECO:0007669"/>
    <property type="project" value="InterPro"/>
</dbReference>
<evidence type="ECO:0000259" key="6">
    <source>
        <dbReference type="SMART" id="SM00563"/>
    </source>
</evidence>
<dbReference type="Pfam" id="PF01553">
    <property type="entry name" value="Acyltransferase"/>
    <property type="match status" value="1"/>
</dbReference>
<proteinExistence type="evidence at transcript level"/>
<keyword evidence="5" id="KW-1208">Phospholipid metabolism</keyword>
<keyword evidence="5" id="KW-0444">Lipid biosynthesis</keyword>
<feature type="non-terminal residue" evidence="7">
    <location>
        <position position="1"/>
    </location>
</feature>
<comment type="catalytic activity">
    <reaction evidence="5">
        <text>a 1-acyl-sn-glycero-3-phosphate + an acyl-CoA = a 1,2-diacyl-sn-glycero-3-phosphate + CoA</text>
        <dbReference type="Rhea" id="RHEA:19709"/>
        <dbReference type="ChEBI" id="CHEBI:57287"/>
        <dbReference type="ChEBI" id="CHEBI:57970"/>
        <dbReference type="ChEBI" id="CHEBI:58342"/>
        <dbReference type="ChEBI" id="CHEBI:58608"/>
        <dbReference type="EC" id="2.3.1.51"/>
    </reaction>
</comment>
<comment type="pathway">
    <text evidence="1">Phospholipid metabolism; CDP-diacylglycerol biosynthesis; CDP-diacylglycerol from sn-glycerol 3-phosphate: step 2/3.</text>
</comment>
<dbReference type="GO" id="GO:0005783">
    <property type="term" value="C:endoplasmic reticulum"/>
    <property type="evidence" value="ECO:0007669"/>
    <property type="project" value="TreeGrafter"/>
</dbReference>
<dbReference type="SMART" id="SM00563">
    <property type="entry name" value="PlsC"/>
    <property type="match status" value="1"/>
</dbReference>
<keyword evidence="3 5" id="KW-0808">Transferase</keyword>
<evidence type="ECO:0000256" key="1">
    <source>
        <dbReference type="ARBA" id="ARBA00004728"/>
    </source>
</evidence>
<dbReference type="InterPro" id="IPR004552">
    <property type="entry name" value="AGP_acyltrans"/>
</dbReference>
<dbReference type="GO" id="GO:0006654">
    <property type="term" value="P:phosphatidic acid biosynthetic process"/>
    <property type="evidence" value="ECO:0007669"/>
    <property type="project" value="TreeGrafter"/>
</dbReference>
<dbReference type="EC" id="2.3.1.51" evidence="5"/>
<dbReference type="PANTHER" id="PTHR10434">
    <property type="entry name" value="1-ACYL-SN-GLYCEROL-3-PHOSPHATE ACYLTRANSFERASE"/>
    <property type="match status" value="1"/>
</dbReference>
<accession>A0A131Y1B4</accession>
<dbReference type="GO" id="GO:0003841">
    <property type="term" value="F:1-acylglycerol-3-phosphate O-acyltransferase activity"/>
    <property type="evidence" value="ECO:0007669"/>
    <property type="project" value="UniProtKB-UniRule"/>
</dbReference>
<evidence type="ECO:0000256" key="3">
    <source>
        <dbReference type="ARBA" id="ARBA00022679"/>
    </source>
</evidence>
<dbReference type="NCBIfam" id="TIGR00530">
    <property type="entry name" value="AGP_acyltrn"/>
    <property type="match status" value="1"/>
</dbReference>
<dbReference type="CDD" id="cd07989">
    <property type="entry name" value="LPLAT_AGPAT-like"/>
    <property type="match status" value="1"/>
</dbReference>
<feature type="domain" description="Phospholipid/glycerol acyltransferase" evidence="6">
    <location>
        <begin position="30"/>
        <end position="147"/>
    </location>
</feature>
<evidence type="ECO:0000313" key="7">
    <source>
        <dbReference type="EMBL" id="JAP72160.1"/>
    </source>
</evidence>
<organism evidence="7">
    <name type="scientific">Ixodes ricinus</name>
    <name type="common">Common tick</name>
    <name type="synonym">Acarus ricinus</name>
    <dbReference type="NCBI Taxonomy" id="34613"/>
    <lineage>
        <taxon>Eukaryota</taxon>
        <taxon>Metazoa</taxon>
        <taxon>Ecdysozoa</taxon>
        <taxon>Arthropoda</taxon>
        <taxon>Chelicerata</taxon>
        <taxon>Arachnida</taxon>
        <taxon>Acari</taxon>
        <taxon>Parasitiformes</taxon>
        <taxon>Ixodida</taxon>
        <taxon>Ixodoidea</taxon>
        <taxon>Ixodidae</taxon>
        <taxon>Ixodinae</taxon>
        <taxon>Ixodes</taxon>
    </lineage>
</organism>
<reference evidence="7" key="1">
    <citation type="submission" date="2016-02" db="EMBL/GenBank/DDBJ databases">
        <title>RNAseq analyses of the midgut from blood- or serum-fed Ixodes ricinus ticks.</title>
        <authorList>
            <person name="Perner J."/>
            <person name="Provaznik J."/>
            <person name="Schrenkova J."/>
            <person name="Urbanova V."/>
            <person name="Ribeiro J.M."/>
            <person name="Kopacek P."/>
        </authorList>
    </citation>
    <scope>NUCLEOTIDE SEQUENCE</scope>
    <source>
        <tissue evidence="7">Gut</tissue>
    </source>
</reference>
<evidence type="ECO:0000256" key="2">
    <source>
        <dbReference type="ARBA" id="ARBA00008655"/>
    </source>
</evidence>
<dbReference type="SUPFAM" id="SSF69593">
    <property type="entry name" value="Glycerol-3-phosphate (1)-acyltransferase"/>
    <property type="match status" value="1"/>
</dbReference>
<dbReference type="AlphaFoldDB" id="A0A131Y1B4"/>
<comment type="similarity">
    <text evidence="2 5">Belongs to the 1-acyl-sn-glycerol-3-phosphate acyltransferase family.</text>
</comment>
<sequence length="219" mass="24355">LTVILKRLNWLVGFKAIFVNPESIPKGRRFILVVNHQSSLDVHSLVTNWEAVSPCVPSMKKELLFTGPMGLFAFISGCVFVDRGNSERAREALNRRLEDVRSGKTSILIFAEGTRNEEPKLLPFKKGAFHMAVQCQVPIVPLVISRYSSFFSTKEKKYDAGHVRITALPEVSTEGMGPNDVADLASMVQDIMQTAIDNELAAEERRRFGRSYAAALLAS</sequence>
<comment type="domain">
    <text evidence="5">The HXXXXD motif is essential for acyltransferase activity and may constitute the binding site for the phosphate moiety of the glycerol-3-phosphate.</text>
</comment>
<evidence type="ECO:0000256" key="5">
    <source>
        <dbReference type="RuleBase" id="RU361267"/>
    </source>
</evidence>
<dbReference type="EMBL" id="GEFM01003636">
    <property type="protein sequence ID" value="JAP72160.1"/>
    <property type="molecule type" value="mRNA"/>
</dbReference>
<keyword evidence="4 5" id="KW-0012">Acyltransferase</keyword>
<keyword evidence="5" id="KW-0594">Phospholipid biosynthesis</keyword>
<evidence type="ECO:0000256" key="4">
    <source>
        <dbReference type="ARBA" id="ARBA00023315"/>
    </source>
</evidence>